<evidence type="ECO:0008006" key="5">
    <source>
        <dbReference type="Google" id="ProtNLM"/>
    </source>
</evidence>
<evidence type="ECO:0000313" key="3">
    <source>
        <dbReference type="EMBL" id="GAA1916222.1"/>
    </source>
</evidence>
<dbReference type="EMBL" id="BAAAMJ010000027">
    <property type="protein sequence ID" value="GAA1916222.1"/>
    <property type="molecule type" value="Genomic_DNA"/>
</dbReference>
<keyword evidence="2" id="KW-0732">Signal</keyword>
<protein>
    <recommendedName>
        <fullName evidence="5">Lipoprotein</fullName>
    </recommendedName>
</protein>
<comment type="caution">
    <text evidence="3">The sequence shown here is derived from an EMBL/GenBank/DDBJ whole genome shotgun (WGS) entry which is preliminary data.</text>
</comment>
<sequence>MRTRARLAVSAAAISAALLLSACGSDDGGKESAGAGGDNGSRDTAEPADDEDGSRDDERDAGFGDDTELGEFHGFWKNDAGDTEGILVITGEHVQFFAGEEGGENGISCMGGLGNGGVLDLFCGSEGIETMTQEKGRVTLNSESNLTFTWASGESGTYSKELNPLGD</sequence>
<name>A0ABN2PBN3_9ACTN</name>
<accession>A0ABN2PBN3</accession>
<evidence type="ECO:0000256" key="2">
    <source>
        <dbReference type="SAM" id="SignalP"/>
    </source>
</evidence>
<feature type="compositionally biased region" description="Acidic residues" evidence="1">
    <location>
        <begin position="46"/>
        <end position="55"/>
    </location>
</feature>
<dbReference type="RefSeq" id="WP_344261883.1">
    <property type="nucleotide sequence ID" value="NZ_BAAAMJ010000027.1"/>
</dbReference>
<reference evidence="3 4" key="1">
    <citation type="journal article" date="2019" name="Int. J. Syst. Evol. Microbiol.">
        <title>The Global Catalogue of Microorganisms (GCM) 10K type strain sequencing project: providing services to taxonomists for standard genome sequencing and annotation.</title>
        <authorList>
            <consortium name="The Broad Institute Genomics Platform"/>
            <consortium name="The Broad Institute Genome Sequencing Center for Infectious Disease"/>
            <person name="Wu L."/>
            <person name="Ma J."/>
        </authorList>
    </citation>
    <scope>NUCLEOTIDE SEQUENCE [LARGE SCALE GENOMIC DNA]</scope>
    <source>
        <strain evidence="3 4">JCM 13581</strain>
    </source>
</reference>
<proteinExistence type="predicted"/>
<evidence type="ECO:0000313" key="4">
    <source>
        <dbReference type="Proteomes" id="UP001501303"/>
    </source>
</evidence>
<gene>
    <name evidence="3" type="ORF">GCM10009716_26860</name>
</gene>
<dbReference type="Proteomes" id="UP001501303">
    <property type="component" value="Unassembled WGS sequence"/>
</dbReference>
<organism evidence="3 4">
    <name type="scientific">Streptomyces sodiiphilus</name>
    <dbReference type="NCBI Taxonomy" id="226217"/>
    <lineage>
        <taxon>Bacteria</taxon>
        <taxon>Bacillati</taxon>
        <taxon>Actinomycetota</taxon>
        <taxon>Actinomycetes</taxon>
        <taxon>Kitasatosporales</taxon>
        <taxon>Streptomycetaceae</taxon>
        <taxon>Streptomyces</taxon>
    </lineage>
</organism>
<feature type="chain" id="PRO_5045436205" description="Lipoprotein" evidence="2">
    <location>
        <begin position="23"/>
        <end position="167"/>
    </location>
</feature>
<feature type="signal peptide" evidence="2">
    <location>
        <begin position="1"/>
        <end position="22"/>
    </location>
</feature>
<dbReference type="PROSITE" id="PS51257">
    <property type="entry name" value="PROKAR_LIPOPROTEIN"/>
    <property type="match status" value="1"/>
</dbReference>
<keyword evidence="4" id="KW-1185">Reference proteome</keyword>
<evidence type="ECO:0000256" key="1">
    <source>
        <dbReference type="SAM" id="MobiDB-lite"/>
    </source>
</evidence>
<feature type="region of interest" description="Disordered" evidence="1">
    <location>
        <begin position="27"/>
        <end position="68"/>
    </location>
</feature>